<keyword evidence="2" id="KW-1185">Reference proteome</keyword>
<dbReference type="AlphaFoldDB" id="A0A8T2P3S8"/>
<reference evidence="1" key="1">
    <citation type="thesis" date="2021" institute="BYU ScholarsArchive" country="Provo, UT, USA">
        <title>Applications of and Algorithms for Genome Assembly and Genomic Analyses with an Emphasis on Marine Teleosts.</title>
        <authorList>
            <person name="Pickett B.D."/>
        </authorList>
    </citation>
    <scope>NUCLEOTIDE SEQUENCE</scope>
    <source>
        <strain evidence="1">HI-2016</strain>
    </source>
</reference>
<name>A0A8T2P3S8_9TELE</name>
<dbReference type="Proteomes" id="UP000824540">
    <property type="component" value="Unassembled WGS sequence"/>
</dbReference>
<organism evidence="1 2">
    <name type="scientific">Albula glossodonta</name>
    <name type="common">roundjaw bonefish</name>
    <dbReference type="NCBI Taxonomy" id="121402"/>
    <lineage>
        <taxon>Eukaryota</taxon>
        <taxon>Metazoa</taxon>
        <taxon>Chordata</taxon>
        <taxon>Craniata</taxon>
        <taxon>Vertebrata</taxon>
        <taxon>Euteleostomi</taxon>
        <taxon>Actinopterygii</taxon>
        <taxon>Neopterygii</taxon>
        <taxon>Teleostei</taxon>
        <taxon>Albuliformes</taxon>
        <taxon>Albulidae</taxon>
        <taxon>Albula</taxon>
    </lineage>
</organism>
<dbReference type="EMBL" id="JAFBMS010000020">
    <property type="protein sequence ID" value="KAG9344282.1"/>
    <property type="molecule type" value="Genomic_DNA"/>
</dbReference>
<evidence type="ECO:0000313" key="1">
    <source>
        <dbReference type="EMBL" id="KAG9344282.1"/>
    </source>
</evidence>
<comment type="caution">
    <text evidence="1">The sequence shown here is derived from an EMBL/GenBank/DDBJ whole genome shotgun (WGS) entry which is preliminary data.</text>
</comment>
<sequence length="80" mass="9045">MRNTERRSIGLRKHMSSSWSLGGKAAQLSPWLALLNCRPWLRSGVAAPRPRRIRRSESLQREEAAVVEPLLQCRVPKLAG</sequence>
<accession>A0A8T2P3S8</accession>
<gene>
    <name evidence="1" type="ORF">JZ751_010951</name>
</gene>
<evidence type="ECO:0000313" key="2">
    <source>
        <dbReference type="Proteomes" id="UP000824540"/>
    </source>
</evidence>
<proteinExistence type="predicted"/>
<protein>
    <submittedName>
        <fullName evidence="1">Uncharacterized protein</fullName>
    </submittedName>
</protein>